<evidence type="ECO:0000313" key="3">
    <source>
        <dbReference type="Proteomes" id="UP001596501"/>
    </source>
</evidence>
<dbReference type="InterPro" id="IPR010522">
    <property type="entry name" value="RepC_bac"/>
</dbReference>
<organism evidence="2 3">
    <name type="scientific">Hydrogenophaga atypica</name>
    <dbReference type="NCBI Taxonomy" id="249409"/>
    <lineage>
        <taxon>Bacteria</taxon>
        <taxon>Pseudomonadati</taxon>
        <taxon>Pseudomonadota</taxon>
        <taxon>Betaproteobacteria</taxon>
        <taxon>Burkholderiales</taxon>
        <taxon>Comamonadaceae</taxon>
        <taxon>Hydrogenophaga</taxon>
    </lineage>
</organism>
<proteinExistence type="predicted"/>
<dbReference type="RefSeq" id="WP_382223313.1">
    <property type="nucleotide sequence ID" value="NZ_JBHTCA010000006.1"/>
</dbReference>
<reference evidence="3" key="1">
    <citation type="journal article" date="2019" name="Int. J. Syst. Evol. Microbiol.">
        <title>The Global Catalogue of Microorganisms (GCM) 10K type strain sequencing project: providing services to taxonomists for standard genome sequencing and annotation.</title>
        <authorList>
            <consortium name="The Broad Institute Genomics Platform"/>
            <consortium name="The Broad Institute Genome Sequencing Center for Infectious Disease"/>
            <person name="Wu L."/>
            <person name="Ma J."/>
        </authorList>
    </citation>
    <scope>NUCLEOTIDE SEQUENCE [LARGE SCALE GENOMIC DNA]</scope>
    <source>
        <strain evidence="3">CGMCC 1.12371</strain>
    </source>
</reference>
<feature type="compositionally biased region" description="Polar residues" evidence="1">
    <location>
        <begin position="293"/>
        <end position="319"/>
    </location>
</feature>
<sequence>MKRLSDQRPPARYQPSVGLSLLFTPLPKGAQRPVLDVSYALGSEHILRFSAREALGVPEQTLLLALLELAGEQYADCGDDAVVSAADDRSLPGRLWSALYPEGGLGMPKTVMIRTTWEALNRRCGTRSGGSTIEMRKAGLRRLCEVVVWEEHSGCRTTRQSFLLVWVEGDDRHIHLALNHRLASVFFGGQYAKLWMCERLRLGSDLAMHVHAFLSTTMRPGASLSIGLDTLAARVWPTDHDSAPAGTLRRRRSELKRALAAIARLSHWTVLWEVGVSTSTKAVIRRAEGNTVRDMTSATPPFPSSQLSRSQGHTDPTVASDTATNVCSLFASGV</sequence>
<dbReference type="Pfam" id="PF06504">
    <property type="entry name" value="RepC"/>
    <property type="match status" value="1"/>
</dbReference>
<name>A0ABW2QQA5_9BURK</name>
<evidence type="ECO:0000256" key="1">
    <source>
        <dbReference type="SAM" id="MobiDB-lite"/>
    </source>
</evidence>
<comment type="caution">
    <text evidence="2">The sequence shown here is derived from an EMBL/GenBank/DDBJ whole genome shotgun (WGS) entry which is preliminary data.</text>
</comment>
<evidence type="ECO:0000313" key="2">
    <source>
        <dbReference type="EMBL" id="MFC7409508.1"/>
    </source>
</evidence>
<feature type="region of interest" description="Disordered" evidence="1">
    <location>
        <begin position="291"/>
        <end position="319"/>
    </location>
</feature>
<accession>A0ABW2QQA5</accession>
<gene>
    <name evidence="2" type="primary">repC</name>
    <name evidence="2" type="ORF">ACFQPB_11610</name>
</gene>
<keyword evidence="3" id="KW-1185">Reference proteome</keyword>
<dbReference type="EMBL" id="JBHTCA010000006">
    <property type="protein sequence ID" value="MFC7409508.1"/>
    <property type="molecule type" value="Genomic_DNA"/>
</dbReference>
<dbReference type="Proteomes" id="UP001596501">
    <property type="component" value="Unassembled WGS sequence"/>
</dbReference>
<protein>
    <submittedName>
        <fullName evidence="2">Replication protein C, IncQ-type</fullName>
    </submittedName>
</protein>